<accession>A0AAV7Q892</accession>
<dbReference type="Proteomes" id="UP001066276">
    <property type="component" value="Chromosome 6"/>
</dbReference>
<keyword evidence="3" id="KW-1185">Reference proteome</keyword>
<protein>
    <submittedName>
        <fullName evidence="2">Uncharacterized protein</fullName>
    </submittedName>
</protein>
<dbReference type="EMBL" id="JANPWB010000010">
    <property type="protein sequence ID" value="KAJ1136553.1"/>
    <property type="molecule type" value="Genomic_DNA"/>
</dbReference>
<dbReference type="AlphaFoldDB" id="A0AAV7Q892"/>
<organism evidence="2 3">
    <name type="scientific">Pleurodeles waltl</name>
    <name type="common">Iberian ribbed newt</name>
    <dbReference type="NCBI Taxonomy" id="8319"/>
    <lineage>
        <taxon>Eukaryota</taxon>
        <taxon>Metazoa</taxon>
        <taxon>Chordata</taxon>
        <taxon>Craniata</taxon>
        <taxon>Vertebrata</taxon>
        <taxon>Euteleostomi</taxon>
        <taxon>Amphibia</taxon>
        <taxon>Batrachia</taxon>
        <taxon>Caudata</taxon>
        <taxon>Salamandroidea</taxon>
        <taxon>Salamandridae</taxon>
        <taxon>Pleurodelinae</taxon>
        <taxon>Pleurodeles</taxon>
    </lineage>
</organism>
<evidence type="ECO:0000313" key="3">
    <source>
        <dbReference type="Proteomes" id="UP001066276"/>
    </source>
</evidence>
<feature type="compositionally biased region" description="Polar residues" evidence="1">
    <location>
        <begin position="29"/>
        <end position="46"/>
    </location>
</feature>
<sequence length="119" mass="14094">MERRWKKALGRKAPYAIPFFPKRDRSLKAKTQSRTARKQSLSSNVDSESHSRENTMNQVNLAQLRGANRIRHNTVQIRLDLPAWKLRNLTMNDLQLLRRKWMSPLPFVLHKVQPLPYHL</sequence>
<evidence type="ECO:0000313" key="2">
    <source>
        <dbReference type="EMBL" id="KAJ1136553.1"/>
    </source>
</evidence>
<name>A0AAV7Q892_PLEWA</name>
<comment type="caution">
    <text evidence="2">The sequence shown here is derived from an EMBL/GenBank/DDBJ whole genome shotgun (WGS) entry which is preliminary data.</text>
</comment>
<reference evidence="2" key="1">
    <citation type="journal article" date="2022" name="bioRxiv">
        <title>Sequencing and chromosome-scale assembly of the giantPleurodeles waltlgenome.</title>
        <authorList>
            <person name="Brown T."/>
            <person name="Elewa A."/>
            <person name="Iarovenko S."/>
            <person name="Subramanian E."/>
            <person name="Araus A.J."/>
            <person name="Petzold A."/>
            <person name="Susuki M."/>
            <person name="Suzuki K.-i.T."/>
            <person name="Hayashi T."/>
            <person name="Toyoda A."/>
            <person name="Oliveira C."/>
            <person name="Osipova E."/>
            <person name="Leigh N.D."/>
            <person name="Simon A."/>
            <person name="Yun M.H."/>
        </authorList>
    </citation>
    <scope>NUCLEOTIDE SEQUENCE</scope>
    <source>
        <strain evidence="2">20211129_DDA</strain>
        <tissue evidence="2">Liver</tissue>
    </source>
</reference>
<proteinExistence type="predicted"/>
<gene>
    <name evidence="2" type="ORF">NDU88_002968</name>
</gene>
<feature type="region of interest" description="Disordered" evidence="1">
    <location>
        <begin position="26"/>
        <end position="55"/>
    </location>
</feature>
<evidence type="ECO:0000256" key="1">
    <source>
        <dbReference type="SAM" id="MobiDB-lite"/>
    </source>
</evidence>